<evidence type="ECO:0000313" key="1">
    <source>
        <dbReference type="EMBL" id="CAK5088752.1"/>
    </source>
</evidence>
<proteinExistence type="predicted"/>
<dbReference type="EMBL" id="CAVMJV010000074">
    <property type="protein sequence ID" value="CAK5088752.1"/>
    <property type="molecule type" value="Genomic_DNA"/>
</dbReference>
<keyword evidence="2" id="KW-1185">Reference proteome</keyword>
<comment type="caution">
    <text evidence="1">The sequence shown here is derived from an EMBL/GenBank/DDBJ whole genome shotgun (WGS) entry which is preliminary data.</text>
</comment>
<name>A0ACB1AB55_MELEN</name>
<evidence type="ECO:0000313" key="2">
    <source>
        <dbReference type="Proteomes" id="UP001497535"/>
    </source>
</evidence>
<dbReference type="Proteomes" id="UP001497535">
    <property type="component" value="Unassembled WGS sequence"/>
</dbReference>
<sequence length="294" mass="34157">MAPRIGLESSFFLRLLNFYNEFLDWLWIDETYFRTQKTRRILDEAKEGAVLFSFGSLTDTTKLNERMMKSIIGAFRRFPKIHFIWKVDNETVNNNLKMFESAPNVHNFQWLRQPAILAHPNTRAFITHCGQNSLTESARAGVPIIGIPLFGDQFYNCIVGETRGLGVQVDVSHLKGGSGKNVLGEALERILYQPKYQQNAKIISKKLNLTPFSPTERLAKWVEFAAEFGDLPELNLPGEKEMNWFVYYSLDVILFSIIVLVILFWVTFKCFKWILFLIINSWSTKIKDEERKQK</sequence>
<protein>
    <submittedName>
        <fullName evidence="1">Uncharacterized protein</fullName>
    </submittedName>
</protein>
<organism evidence="1 2">
    <name type="scientific">Meloidogyne enterolobii</name>
    <name type="common">Root-knot nematode worm</name>
    <name type="synonym">Meloidogyne mayaguensis</name>
    <dbReference type="NCBI Taxonomy" id="390850"/>
    <lineage>
        <taxon>Eukaryota</taxon>
        <taxon>Metazoa</taxon>
        <taxon>Ecdysozoa</taxon>
        <taxon>Nematoda</taxon>
        <taxon>Chromadorea</taxon>
        <taxon>Rhabditida</taxon>
        <taxon>Tylenchina</taxon>
        <taxon>Tylenchomorpha</taxon>
        <taxon>Tylenchoidea</taxon>
        <taxon>Meloidogynidae</taxon>
        <taxon>Meloidogyninae</taxon>
        <taxon>Meloidogyne</taxon>
    </lineage>
</organism>
<accession>A0ACB1AB55</accession>
<reference evidence="1" key="1">
    <citation type="submission" date="2023-11" db="EMBL/GenBank/DDBJ databases">
        <authorList>
            <person name="Poullet M."/>
        </authorList>
    </citation>
    <scope>NUCLEOTIDE SEQUENCE</scope>
    <source>
        <strain evidence="1">E1834</strain>
    </source>
</reference>
<gene>
    <name evidence="1" type="ORF">MENTE1834_LOCUS36426</name>
</gene>